<dbReference type="InterPro" id="IPR038988">
    <property type="entry name" value="Sas4"/>
</dbReference>
<feature type="non-terminal residue" evidence="3">
    <location>
        <position position="1"/>
    </location>
</feature>
<dbReference type="PANTHER" id="PTHR38422:SF1">
    <property type="entry name" value="SOMETHING ABOUT SILENCING PROTEIN 4"/>
    <property type="match status" value="1"/>
</dbReference>
<evidence type="ECO:0000313" key="3">
    <source>
        <dbReference type="EMBL" id="ABN68359.2"/>
    </source>
</evidence>
<dbReference type="RefSeq" id="XP_001386388.2">
    <property type="nucleotide sequence ID" value="XM_001386351.1"/>
</dbReference>
<dbReference type="InterPro" id="IPR029184">
    <property type="entry name" value="Sas4_dom"/>
</dbReference>
<sequence length="247" mass="29171">RKLRSNDHLKKEPNQLLFNFENLSRLLYRNDPISVSSETDYGKLFVSGADPGLPLPSAISKKSDVQIRSELLPRSKKNIADPLPDKCYDVFHRKMKKEEKVMTNEDRLRILSEVDNLQTQLALLNQYDWIRHLPGIAFINDPRDYEELEQKKLLTISEIERLIRKHENWRRRLDAITAAIKEFEIYGDDEKETDEYDVPIDVLKERRQAERRRLYGPRIKLRLNNLYSLIIDPILPPKIVHTSELTK</sequence>
<dbReference type="OrthoDB" id="1938992at2759"/>
<keyword evidence="1" id="KW-0175">Coiled coil</keyword>
<dbReference type="KEGG" id="pic:PICST_6407"/>
<dbReference type="GO" id="GO:0004402">
    <property type="term" value="F:histone acetyltransferase activity"/>
    <property type="evidence" value="ECO:0007669"/>
    <property type="project" value="TreeGrafter"/>
</dbReference>
<feature type="non-terminal residue" evidence="3">
    <location>
        <position position="247"/>
    </location>
</feature>
<name>A3LZL5_PICST</name>
<dbReference type="HOGENOM" id="CLU_066663_0_0_1"/>
<gene>
    <name evidence="3" type="ORF">PICST_6407</name>
</gene>
<protein>
    <recommendedName>
        <fullName evidence="2">Something about silencing protein 4 domain-containing protein</fullName>
    </recommendedName>
</protein>
<dbReference type="Pfam" id="PF15460">
    <property type="entry name" value="SAS4"/>
    <property type="match status" value="1"/>
</dbReference>
<proteinExistence type="predicted"/>
<accession>A3LZL5</accession>
<dbReference type="AlphaFoldDB" id="A3LZL5"/>
<dbReference type="GO" id="GO:0033255">
    <property type="term" value="C:SAS acetyltransferase complex"/>
    <property type="evidence" value="ECO:0007669"/>
    <property type="project" value="InterPro"/>
</dbReference>
<organism evidence="3 4">
    <name type="scientific">Scheffersomyces stipitis (strain ATCC 58785 / CBS 6054 / NBRC 10063 / NRRL Y-11545)</name>
    <name type="common">Yeast</name>
    <name type="synonym">Pichia stipitis</name>
    <dbReference type="NCBI Taxonomy" id="322104"/>
    <lineage>
        <taxon>Eukaryota</taxon>
        <taxon>Fungi</taxon>
        <taxon>Dikarya</taxon>
        <taxon>Ascomycota</taxon>
        <taxon>Saccharomycotina</taxon>
        <taxon>Pichiomycetes</taxon>
        <taxon>Debaryomycetaceae</taxon>
        <taxon>Scheffersomyces</taxon>
    </lineage>
</organism>
<evidence type="ECO:0000256" key="1">
    <source>
        <dbReference type="SAM" id="Coils"/>
    </source>
</evidence>
<evidence type="ECO:0000313" key="4">
    <source>
        <dbReference type="Proteomes" id="UP000002258"/>
    </source>
</evidence>
<dbReference type="GeneID" id="4840507"/>
<feature type="coiled-coil region" evidence="1">
    <location>
        <begin position="145"/>
        <end position="179"/>
    </location>
</feature>
<dbReference type="EMBL" id="CP000501">
    <property type="protein sequence ID" value="ABN68359.2"/>
    <property type="molecule type" value="Genomic_DNA"/>
</dbReference>
<dbReference type="PANTHER" id="PTHR38422">
    <property type="entry name" value="SOMETHING ABOUT SILENCING PROTEIN 4"/>
    <property type="match status" value="1"/>
</dbReference>
<keyword evidence="4" id="KW-1185">Reference proteome</keyword>
<feature type="domain" description="Something about silencing protein 4" evidence="2">
    <location>
        <begin position="81"/>
        <end position="176"/>
    </location>
</feature>
<evidence type="ECO:0000259" key="2">
    <source>
        <dbReference type="Pfam" id="PF15460"/>
    </source>
</evidence>
<dbReference type="eggNOG" id="ENOG502RYH0">
    <property type="taxonomic scope" value="Eukaryota"/>
</dbReference>
<dbReference type="OMA" id="LQKHENW"/>
<dbReference type="STRING" id="322104.A3LZL5"/>
<reference evidence="3 4" key="1">
    <citation type="journal article" date="2007" name="Nat. Biotechnol.">
        <title>Genome sequence of the lignocellulose-bioconverting and xylose-fermenting yeast Pichia stipitis.</title>
        <authorList>
            <person name="Jeffries T.W."/>
            <person name="Grigoriev I.V."/>
            <person name="Grimwood J."/>
            <person name="Laplaza J.M."/>
            <person name="Aerts A."/>
            <person name="Salamov A."/>
            <person name="Schmutz J."/>
            <person name="Lindquist E."/>
            <person name="Dehal P."/>
            <person name="Shapiro H."/>
            <person name="Jin Y.S."/>
            <person name="Passoth V."/>
            <person name="Richardson P.M."/>
        </authorList>
    </citation>
    <scope>NUCLEOTIDE SEQUENCE [LARGE SCALE GENOMIC DNA]</scope>
    <source>
        <strain evidence="4">ATCC 58785 / CBS 6054 / NBRC 10063 / NRRL Y-11545</strain>
    </source>
</reference>
<dbReference type="Proteomes" id="UP000002258">
    <property type="component" value="Chromosome 7"/>
</dbReference>
<dbReference type="InParanoid" id="A3LZL5"/>